<feature type="transmembrane region" description="Helical" evidence="1">
    <location>
        <begin position="61"/>
        <end position="80"/>
    </location>
</feature>
<sequence>MFDLGIYFSGLVAAFAMGFGAWLLSLPRHSVSHVDSFWSLFFLLMASVYAVMAPALAERAYLTLALVAVWAIRLSVHITWRNWGEGEDRRYRQIRNENEPGFVWKSLYLVFGVQALFAWVISLPLLAAILSTEPLGALDLAGSVLWLLGFGFQAVGDWQLAAFKARPESEGQVMDQGLWRYTRHPNYFGEACIWWGLYLIALSAGAWWALVSPVVITFLLLRVSGVTLLEKDIAERRPGYRDYVRRTNAFFPGPPRKG</sequence>
<evidence type="ECO:0000256" key="1">
    <source>
        <dbReference type="SAM" id="Phobius"/>
    </source>
</evidence>
<dbReference type="STRING" id="765912.Thimo_2418"/>
<dbReference type="RefSeq" id="WP_015281287.1">
    <property type="nucleotide sequence ID" value="NC_019940.1"/>
</dbReference>
<dbReference type="KEGG" id="tmb:Thimo_2418"/>
<dbReference type="AlphaFoldDB" id="L0H0P5"/>
<dbReference type="HOGENOM" id="CLU_043418_3_1_6"/>
<keyword evidence="1" id="KW-0812">Transmembrane</keyword>
<feature type="transmembrane region" description="Helical" evidence="1">
    <location>
        <begin position="6"/>
        <end position="25"/>
    </location>
</feature>
<dbReference type="Gene3D" id="1.20.120.1630">
    <property type="match status" value="1"/>
</dbReference>
<dbReference type="eggNOG" id="COG3752">
    <property type="taxonomic scope" value="Bacteria"/>
</dbReference>
<dbReference type="PANTHER" id="PTHR32251:SF17">
    <property type="entry name" value="STEROID 5-ALPHA REDUCTASE C-TERMINAL DOMAIN-CONTAINING PROTEIN"/>
    <property type="match status" value="1"/>
</dbReference>
<feature type="transmembrane region" description="Helical" evidence="1">
    <location>
        <begin position="37"/>
        <end position="55"/>
    </location>
</feature>
<dbReference type="PROSITE" id="PS50244">
    <property type="entry name" value="S5A_REDUCTASE"/>
    <property type="match status" value="1"/>
</dbReference>
<keyword evidence="3" id="KW-1185">Reference proteome</keyword>
<dbReference type="PATRIC" id="fig|765912.4.peg.2370"/>
<evidence type="ECO:0000313" key="2">
    <source>
        <dbReference type="EMBL" id="AGA91154.1"/>
    </source>
</evidence>
<organism evidence="2 3">
    <name type="scientific">Thioflavicoccus mobilis 8321</name>
    <dbReference type="NCBI Taxonomy" id="765912"/>
    <lineage>
        <taxon>Bacteria</taxon>
        <taxon>Pseudomonadati</taxon>
        <taxon>Pseudomonadota</taxon>
        <taxon>Gammaproteobacteria</taxon>
        <taxon>Chromatiales</taxon>
        <taxon>Chromatiaceae</taxon>
        <taxon>Thioflavicoccus</taxon>
    </lineage>
</organism>
<dbReference type="OrthoDB" id="9779233at2"/>
<proteinExistence type="predicted"/>
<dbReference type="GO" id="GO:0016020">
    <property type="term" value="C:membrane"/>
    <property type="evidence" value="ECO:0007669"/>
    <property type="project" value="TreeGrafter"/>
</dbReference>
<evidence type="ECO:0000313" key="3">
    <source>
        <dbReference type="Proteomes" id="UP000010816"/>
    </source>
</evidence>
<feature type="transmembrane region" description="Helical" evidence="1">
    <location>
        <begin position="193"/>
        <end position="221"/>
    </location>
</feature>
<name>L0H0P5_9GAMM</name>
<feature type="transmembrane region" description="Helical" evidence="1">
    <location>
        <begin position="101"/>
        <end position="130"/>
    </location>
</feature>
<dbReference type="EMBL" id="CP003051">
    <property type="protein sequence ID" value="AGA91154.1"/>
    <property type="molecule type" value="Genomic_DNA"/>
</dbReference>
<dbReference type="Proteomes" id="UP000010816">
    <property type="component" value="Chromosome"/>
</dbReference>
<gene>
    <name evidence="2" type="ORF">Thimo_2418</name>
</gene>
<dbReference type="InterPro" id="IPR010721">
    <property type="entry name" value="UstE-like"/>
</dbReference>
<dbReference type="Pfam" id="PF06966">
    <property type="entry name" value="DUF1295"/>
    <property type="match status" value="1"/>
</dbReference>
<dbReference type="PANTHER" id="PTHR32251">
    <property type="entry name" value="3-OXO-5-ALPHA-STEROID 4-DEHYDROGENASE"/>
    <property type="match status" value="1"/>
</dbReference>
<accession>L0H0P5</accession>
<protein>
    <submittedName>
        <fullName evidence="2">Putative membrane protein</fullName>
    </submittedName>
</protein>
<keyword evidence="1" id="KW-0472">Membrane</keyword>
<keyword evidence="1" id="KW-1133">Transmembrane helix</keyword>
<reference evidence="2 3" key="1">
    <citation type="submission" date="2011-09" db="EMBL/GenBank/DDBJ databases">
        <title>Complete sequence of chromosome of Thioflavicoccus mobilis 8321.</title>
        <authorList>
            <consortium name="US DOE Joint Genome Institute"/>
            <person name="Lucas S."/>
            <person name="Han J."/>
            <person name="Lapidus A."/>
            <person name="Cheng J.-F."/>
            <person name="Goodwin L."/>
            <person name="Pitluck S."/>
            <person name="Peters L."/>
            <person name="Ovchinnikova G."/>
            <person name="Lu M."/>
            <person name="Detter J.C."/>
            <person name="Han C."/>
            <person name="Tapia R."/>
            <person name="Land M."/>
            <person name="Hauser L."/>
            <person name="Kyrpides N."/>
            <person name="Ivanova N."/>
            <person name="Pagani I."/>
            <person name="Vogl K."/>
            <person name="Liu Z."/>
            <person name="Imhoff J."/>
            <person name="Thiel V."/>
            <person name="Frigaard N.-U."/>
            <person name="Bryant D."/>
            <person name="Woyke T."/>
        </authorList>
    </citation>
    <scope>NUCLEOTIDE SEQUENCE [LARGE SCALE GENOMIC DNA]</scope>
    <source>
        <strain evidence="2 3">8321</strain>
    </source>
</reference>